<name>A0A9P6C5D5_9AGAR</name>
<dbReference type="EMBL" id="MU151123">
    <property type="protein sequence ID" value="KAF9449695.1"/>
    <property type="molecule type" value="Genomic_DNA"/>
</dbReference>
<organism evidence="5 6">
    <name type="scientific">Macrolepiota fuliginosa MF-IS2</name>
    <dbReference type="NCBI Taxonomy" id="1400762"/>
    <lineage>
        <taxon>Eukaryota</taxon>
        <taxon>Fungi</taxon>
        <taxon>Dikarya</taxon>
        <taxon>Basidiomycota</taxon>
        <taxon>Agaricomycotina</taxon>
        <taxon>Agaricomycetes</taxon>
        <taxon>Agaricomycetidae</taxon>
        <taxon>Agaricales</taxon>
        <taxon>Agaricineae</taxon>
        <taxon>Agaricaceae</taxon>
        <taxon>Macrolepiota</taxon>
    </lineage>
</organism>
<feature type="region of interest" description="Disordered" evidence="2">
    <location>
        <begin position="1"/>
        <end position="248"/>
    </location>
</feature>
<dbReference type="Proteomes" id="UP000807342">
    <property type="component" value="Unassembled WGS sequence"/>
</dbReference>
<feature type="compositionally biased region" description="Basic and acidic residues" evidence="2">
    <location>
        <begin position="325"/>
        <end position="339"/>
    </location>
</feature>
<dbReference type="InterPro" id="IPR014840">
    <property type="entry name" value="HRD"/>
</dbReference>
<reference evidence="5" key="1">
    <citation type="submission" date="2020-11" db="EMBL/GenBank/DDBJ databases">
        <authorList>
            <consortium name="DOE Joint Genome Institute"/>
            <person name="Ahrendt S."/>
            <person name="Riley R."/>
            <person name="Andreopoulos W."/>
            <person name="Labutti K."/>
            <person name="Pangilinan J."/>
            <person name="Ruiz-Duenas F.J."/>
            <person name="Barrasa J.M."/>
            <person name="Sanchez-Garcia M."/>
            <person name="Camarero S."/>
            <person name="Miyauchi S."/>
            <person name="Serrano A."/>
            <person name="Linde D."/>
            <person name="Babiker R."/>
            <person name="Drula E."/>
            <person name="Ayuso-Fernandez I."/>
            <person name="Pacheco R."/>
            <person name="Padilla G."/>
            <person name="Ferreira P."/>
            <person name="Barriuso J."/>
            <person name="Kellner H."/>
            <person name="Castanera R."/>
            <person name="Alfaro M."/>
            <person name="Ramirez L."/>
            <person name="Pisabarro A.G."/>
            <person name="Kuo A."/>
            <person name="Tritt A."/>
            <person name="Lipzen A."/>
            <person name="He G."/>
            <person name="Yan M."/>
            <person name="Ng V."/>
            <person name="Cullen D."/>
            <person name="Martin F."/>
            <person name="Rosso M.-N."/>
            <person name="Henrissat B."/>
            <person name="Hibbett D."/>
            <person name="Martinez A.T."/>
            <person name="Grigoriev I.V."/>
        </authorList>
    </citation>
    <scope>NUCLEOTIDE SEQUENCE</scope>
    <source>
        <strain evidence="5">MF-IS2</strain>
    </source>
</reference>
<feature type="domain" description="Ubinuclein middle" evidence="4">
    <location>
        <begin position="362"/>
        <end position="606"/>
    </location>
</feature>
<dbReference type="InterPro" id="IPR026947">
    <property type="entry name" value="UBN_middle_dom"/>
</dbReference>
<evidence type="ECO:0000256" key="1">
    <source>
        <dbReference type="ARBA" id="ARBA00022553"/>
    </source>
</evidence>
<feature type="compositionally biased region" description="Basic and acidic residues" evidence="2">
    <location>
        <begin position="518"/>
        <end position="532"/>
    </location>
</feature>
<evidence type="ECO:0000259" key="3">
    <source>
        <dbReference type="Pfam" id="PF08729"/>
    </source>
</evidence>
<dbReference type="Pfam" id="PF14075">
    <property type="entry name" value="UBN_AB"/>
    <property type="match status" value="1"/>
</dbReference>
<gene>
    <name evidence="5" type="ORF">P691DRAFT_666961</name>
</gene>
<evidence type="ECO:0008006" key="7">
    <source>
        <dbReference type="Google" id="ProtNLM"/>
    </source>
</evidence>
<evidence type="ECO:0000313" key="5">
    <source>
        <dbReference type="EMBL" id="KAF9449695.1"/>
    </source>
</evidence>
<evidence type="ECO:0000259" key="4">
    <source>
        <dbReference type="Pfam" id="PF14075"/>
    </source>
</evidence>
<feature type="domain" description="Hpc2-related" evidence="3">
    <location>
        <begin position="230"/>
        <end position="278"/>
    </location>
</feature>
<keyword evidence="6" id="KW-1185">Reference proteome</keyword>
<proteinExistence type="predicted"/>
<feature type="compositionally biased region" description="Basic and acidic residues" evidence="2">
    <location>
        <begin position="1"/>
        <end position="27"/>
    </location>
</feature>
<feature type="compositionally biased region" description="Pro residues" evidence="2">
    <location>
        <begin position="164"/>
        <end position="176"/>
    </location>
</feature>
<comment type="caution">
    <text evidence="5">The sequence shown here is derived from an EMBL/GenBank/DDBJ whole genome shotgun (WGS) entry which is preliminary data.</text>
</comment>
<dbReference type="AlphaFoldDB" id="A0A9P6C5D5"/>
<sequence>MNPEPVSDHDDSQHEESEVEAETHLAAEEYDDDEEEDGGSSGDDEEEDEEDSEGEGEEEGDDSTKDSILIAESHGPSTASTAVPEDSTAKTTKDSSASRSISIPVLIHPSPALNPNSNSSASPAADSGNPPSASAPPGLAVGASSPKPASSSAKPRSKKHRSPSPSPPPPPPPPPLTTIRLDIRLGGPENYEVDVSKLAKDSGQRPPTPPRITVNKHPISESEAETDGGKKKKRRKNPTSDYYDVNDPFIDDSELALDERTYFAQTKQQGFYVSSGEVALLKDKTPKKPKSKKMISLATAINAASASVVKPEGAQENGVGGDEDISARHNEEEGDERVGQKRKRYITVVENGKKRKVIDQSSFHPELQTAIEKLKDAIKSESWSQKGKFPPGLKPQLSQLALQAIKLDEYDEHFFSLMPALFPYNKFTMTKLIKRTVFADHTKLLHDRQEELLAELKALTEEGFQKAEEEWTKSVIAWDRRQEKTKVQDQTDSAAPTRHPTEEMEVDGASVGPGQHPEGSDGKEGAGKESKEAQPPQKRYRLTEQMKNIVWQLVLLSNECCRLENEKNGLEGSVIQVSEQGSRKNLYQKIVAQFPEGWMNSGHISREVSVMKKKYEKEAMDGEE</sequence>
<feature type="compositionally biased region" description="Basic and acidic residues" evidence="2">
    <location>
        <begin position="194"/>
        <end position="203"/>
    </location>
</feature>
<feature type="compositionally biased region" description="Low complexity" evidence="2">
    <location>
        <begin position="109"/>
        <end position="154"/>
    </location>
</feature>
<feature type="region of interest" description="Disordered" evidence="2">
    <location>
        <begin position="311"/>
        <end position="339"/>
    </location>
</feature>
<protein>
    <recommendedName>
        <fullName evidence="7">Ubinuclein middle domain-containing protein</fullName>
    </recommendedName>
</protein>
<feature type="region of interest" description="Disordered" evidence="2">
    <location>
        <begin position="482"/>
        <end position="541"/>
    </location>
</feature>
<evidence type="ECO:0000313" key="6">
    <source>
        <dbReference type="Proteomes" id="UP000807342"/>
    </source>
</evidence>
<dbReference type="OrthoDB" id="5576775at2759"/>
<accession>A0A9P6C5D5</accession>
<feature type="compositionally biased region" description="Acidic residues" evidence="2">
    <location>
        <begin position="28"/>
        <end position="61"/>
    </location>
</feature>
<dbReference type="Pfam" id="PF08729">
    <property type="entry name" value="HUN"/>
    <property type="match status" value="1"/>
</dbReference>
<evidence type="ECO:0000256" key="2">
    <source>
        <dbReference type="SAM" id="MobiDB-lite"/>
    </source>
</evidence>
<keyword evidence="1" id="KW-0597">Phosphoprotein</keyword>